<feature type="region of interest" description="Disordered" evidence="1">
    <location>
        <begin position="52"/>
        <end position="72"/>
    </location>
</feature>
<evidence type="ECO:0000256" key="1">
    <source>
        <dbReference type="SAM" id="MobiDB-lite"/>
    </source>
</evidence>
<proteinExistence type="predicted"/>
<evidence type="ECO:0000313" key="2">
    <source>
        <dbReference type="EMBL" id="GHA15450.1"/>
    </source>
</evidence>
<dbReference type="AlphaFoldDB" id="A0A918RWQ1"/>
<dbReference type="RefSeq" id="WP_189423596.1">
    <property type="nucleotide sequence ID" value="NZ_BMZE01000001.1"/>
</dbReference>
<reference evidence="2" key="1">
    <citation type="journal article" date="2014" name="Int. J. Syst. Evol. Microbiol.">
        <title>Complete genome sequence of Corynebacterium casei LMG S-19264T (=DSM 44701T), isolated from a smear-ripened cheese.</title>
        <authorList>
            <consortium name="US DOE Joint Genome Institute (JGI-PGF)"/>
            <person name="Walter F."/>
            <person name="Albersmeier A."/>
            <person name="Kalinowski J."/>
            <person name="Ruckert C."/>
        </authorList>
    </citation>
    <scope>NUCLEOTIDE SEQUENCE</scope>
    <source>
        <strain evidence="2">KCTC 32437</strain>
    </source>
</reference>
<sequence>MTRLTPIEHELLFLIRENGGSVCPGNPEFLRNAKLRRTLRRLEHAGILRAEDTDDGPRFHLTERGRQEVENG</sequence>
<accession>A0A918RWQ1</accession>
<organism evidence="2 3">
    <name type="scientific">Devosia pacifica</name>
    <dbReference type="NCBI Taxonomy" id="1335967"/>
    <lineage>
        <taxon>Bacteria</taxon>
        <taxon>Pseudomonadati</taxon>
        <taxon>Pseudomonadota</taxon>
        <taxon>Alphaproteobacteria</taxon>
        <taxon>Hyphomicrobiales</taxon>
        <taxon>Devosiaceae</taxon>
        <taxon>Devosia</taxon>
    </lineage>
</organism>
<dbReference type="EMBL" id="BMZE01000001">
    <property type="protein sequence ID" value="GHA15450.1"/>
    <property type="molecule type" value="Genomic_DNA"/>
</dbReference>
<reference evidence="2" key="2">
    <citation type="submission" date="2020-09" db="EMBL/GenBank/DDBJ databases">
        <authorList>
            <person name="Sun Q."/>
            <person name="Kim S."/>
        </authorList>
    </citation>
    <scope>NUCLEOTIDE SEQUENCE</scope>
    <source>
        <strain evidence="2">KCTC 32437</strain>
    </source>
</reference>
<dbReference type="InterPro" id="IPR036390">
    <property type="entry name" value="WH_DNA-bd_sf"/>
</dbReference>
<gene>
    <name evidence="2" type="ORF">GCM10007989_07780</name>
</gene>
<dbReference type="Proteomes" id="UP000646579">
    <property type="component" value="Unassembled WGS sequence"/>
</dbReference>
<keyword evidence="3" id="KW-1185">Reference proteome</keyword>
<name>A0A918RWQ1_9HYPH</name>
<dbReference type="SUPFAM" id="SSF46785">
    <property type="entry name" value="Winged helix' DNA-binding domain"/>
    <property type="match status" value="1"/>
</dbReference>
<evidence type="ECO:0000313" key="3">
    <source>
        <dbReference type="Proteomes" id="UP000646579"/>
    </source>
</evidence>
<protein>
    <submittedName>
        <fullName evidence="2">Uncharacterized protein</fullName>
    </submittedName>
</protein>
<comment type="caution">
    <text evidence="2">The sequence shown here is derived from an EMBL/GenBank/DDBJ whole genome shotgun (WGS) entry which is preliminary data.</text>
</comment>